<dbReference type="InterPro" id="IPR009305">
    <property type="entry name" value="Mpo1-like"/>
</dbReference>
<feature type="transmembrane region" description="Helical" evidence="1">
    <location>
        <begin position="50"/>
        <end position="69"/>
    </location>
</feature>
<evidence type="ECO:0000256" key="1">
    <source>
        <dbReference type="SAM" id="Phobius"/>
    </source>
</evidence>
<dbReference type="Proteomes" id="UP000249065">
    <property type="component" value="Unassembled WGS sequence"/>
</dbReference>
<dbReference type="PANTHER" id="PTHR34205">
    <property type="entry name" value="TRANSMEMBRANE PROTEIN"/>
    <property type="match status" value="1"/>
</dbReference>
<reference evidence="3" key="1">
    <citation type="submission" date="2018-06" db="EMBL/GenBank/DDBJ databases">
        <authorList>
            <person name="Khan S.A."/>
        </authorList>
    </citation>
    <scope>NUCLEOTIDE SEQUENCE [LARGE SCALE GENOMIC DNA]</scope>
    <source>
        <strain evidence="3">DB-1506</strain>
    </source>
</reference>
<gene>
    <name evidence="2" type="ORF">DOO78_10770</name>
</gene>
<dbReference type="PANTHER" id="PTHR34205:SF2">
    <property type="entry name" value="DUF962 DOMAIN-CONTAINING PROTEIN"/>
    <property type="match status" value="1"/>
</dbReference>
<keyword evidence="1" id="KW-0472">Membrane</keyword>
<dbReference type="RefSeq" id="WP_111469766.1">
    <property type="nucleotide sequence ID" value="NZ_QLIX01000006.1"/>
</dbReference>
<name>A0A327MA35_9PROT</name>
<evidence type="ECO:0000313" key="2">
    <source>
        <dbReference type="EMBL" id="RAI59014.1"/>
    </source>
</evidence>
<dbReference type="EMBL" id="QLIX01000006">
    <property type="protein sequence ID" value="RAI59014.1"/>
    <property type="molecule type" value="Genomic_DNA"/>
</dbReference>
<keyword evidence="3" id="KW-1185">Reference proteome</keyword>
<protein>
    <submittedName>
        <fullName evidence="2">DUF962 domain-containing protein</fullName>
    </submittedName>
</protein>
<feature type="transmembrane region" description="Helical" evidence="1">
    <location>
        <begin position="26"/>
        <end position="44"/>
    </location>
</feature>
<keyword evidence="1" id="KW-1133">Transmembrane helix</keyword>
<dbReference type="Pfam" id="PF06127">
    <property type="entry name" value="Mpo1-like"/>
    <property type="match status" value="1"/>
</dbReference>
<comment type="caution">
    <text evidence="2">The sequence shown here is derived from an EMBL/GenBank/DDBJ whole genome shotgun (WGS) entry which is preliminary data.</text>
</comment>
<evidence type="ECO:0000313" key="3">
    <source>
        <dbReference type="Proteomes" id="UP000249065"/>
    </source>
</evidence>
<dbReference type="OrthoDB" id="7356072at2"/>
<proteinExistence type="predicted"/>
<dbReference type="AlphaFoldDB" id="A0A327MA35"/>
<keyword evidence="1" id="KW-0812">Transmembrane</keyword>
<sequence>MAERFGSFAAFWPFYLREHAQPATRALHIAGTWGGVLLLLAGLLHGPWWLLLLAPVLGYGCAWISHLRVERNRPASFRHPVWSLRGDLRLAWLAATGRLGAELRRHGLQGGSGSGGPS</sequence>
<accession>A0A327MA35</accession>
<organism evidence="2 3">
    <name type="scientific">Roseicella frigidaeris</name>
    <dbReference type="NCBI Taxonomy" id="2230885"/>
    <lineage>
        <taxon>Bacteria</taxon>
        <taxon>Pseudomonadati</taxon>
        <taxon>Pseudomonadota</taxon>
        <taxon>Alphaproteobacteria</taxon>
        <taxon>Acetobacterales</taxon>
        <taxon>Roseomonadaceae</taxon>
        <taxon>Roseicella</taxon>
    </lineage>
</organism>